<proteinExistence type="predicted"/>
<reference evidence="2" key="2">
    <citation type="submission" date="2022-01" db="EMBL/GenBank/DDBJ databases">
        <authorList>
            <person name="Yamashiro T."/>
            <person name="Shiraishi A."/>
            <person name="Satake H."/>
            <person name="Nakayama K."/>
        </authorList>
    </citation>
    <scope>NUCLEOTIDE SEQUENCE</scope>
</reference>
<gene>
    <name evidence="2" type="ORF">Tco_0702530</name>
</gene>
<dbReference type="Proteomes" id="UP001151760">
    <property type="component" value="Unassembled WGS sequence"/>
</dbReference>
<feature type="compositionally biased region" description="Basic residues" evidence="1">
    <location>
        <begin position="1"/>
        <end position="10"/>
    </location>
</feature>
<reference evidence="2" key="1">
    <citation type="journal article" date="2022" name="Int. J. Mol. Sci.">
        <title>Draft Genome of Tanacetum Coccineum: Genomic Comparison of Closely Related Tanacetum-Family Plants.</title>
        <authorList>
            <person name="Yamashiro T."/>
            <person name="Shiraishi A."/>
            <person name="Nakayama K."/>
            <person name="Satake H."/>
        </authorList>
    </citation>
    <scope>NUCLEOTIDE SEQUENCE</scope>
</reference>
<feature type="region of interest" description="Disordered" evidence="1">
    <location>
        <begin position="1"/>
        <end position="38"/>
    </location>
</feature>
<evidence type="ECO:0000256" key="1">
    <source>
        <dbReference type="SAM" id="MobiDB-lite"/>
    </source>
</evidence>
<feature type="compositionally biased region" description="Basic and acidic residues" evidence="1">
    <location>
        <begin position="11"/>
        <end position="26"/>
    </location>
</feature>
<dbReference type="EMBL" id="BQNB010009879">
    <property type="protein sequence ID" value="GJS69689.1"/>
    <property type="molecule type" value="Genomic_DNA"/>
</dbReference>
<accession>A0ABQ4XWI1</accession>
<comment type="caution">
    <text evidence="2">The sequence shown here is derived from an EMBL/GenBank/DDBJ whole genome shotgun (WGS) entry which is preliminary data.</text>
</comment>
<name>A0ABQ4XWI1_9ASTR</name>
<organism evidence="2 3">
    <name type="scientific">Tanacetum coccineum</name>
    <dbReference type="NCBI Taxonomy" id="301880"/>
    <lineage>
        <taxon>Eukaryota</taxon>
        <taxon>Viridiplantae</taxon>
        <taxon>Streptophyta</taxon>
        <taxon>Embryophyta</taxon>
        <taxon>Tracheophyta</taxon>
        <taxon>Spermatophyta</taxon>
        <taxon>Magnoliopsida</taxon>
        <taxon>eudicotyledons</taxon>
        <taxon>Gunneridae</taxon>
        <taxon>Pentapetalae</taxon>
        <taxon>asterids</taxon>
        <taxon>campanulids</taxon>
        <taxon>Asterales</taxon>
        <taxon>Asteraceae</taxon>
        <taxon>Asteroideae</taxon>
        <taxon>Anthemideae</taxon>
        <taxon>Anthemidinae</taxon>
        <taxon>Tanacetum</taxon>
    </lineage>
</organism>
<sequence>MRSPRVRRQRERVVRFEEAPNREGGRIESNVEGGGPSKLKVRENRSRGMNLPLLLAAHLLRNKNGQPLQSSLTFIYGGHQPLNNTGGNLPPKDTHLSHHAQPFIPSSLHPSNGFIPAHIEDYPLPEGLKMPSRIGSYDGKGDPDNYFHLFEGAIRMQK</sequence>
<protein>
    <submittedName>
        <fullName evidence="2">Uncharacterized protein</fullName>
    </submittedName>
</protein>
<keyword evidence="3" id="KW-1185">Reference proteome</keyword>
<evidence type="ECO:0000313" key="3">
    <source>
        <dbReference type="Proteomes" id="UP001151760"/>
    </source>
</evidence>
<evidence type="ECO:0000313" key="2">
    <source>
        <dbReference type="EMBL" id="GJS69689.1"/>
    </source>
</evidence>